<comment type="caution">
    <text evidence="2">The sequence shown here is derived from an EMBL/GenBank/DDBJ whole genome shotgun (WGS) entry which is preliminary data.</text>
</comment>
<gene>
    <name evidence="2" type="ORF">PGLA1383_LOCUS35125</name>
</gene>
<keyword evidence="3" id="KW-1185">Reference proteome</keyword>
<feature type="non-terminal residue" evidence="2">
    <location>
        <position position="1"/>
    </location>
</feature>
<reference evidence="2" key="1">
    <citation type="submission" date="2021-02" db="EMBL/GenBank/DDBJ databases">
        <authorList>
            <person name="Dougan E. K."/>
            <person name="Rhodes N."/>
            <person name="Thang M."/>
            <person name="Chan C."/>
        </authorList>
    </citation>
    <scope>NUCLEOTIDE SEQUENCE</scope>
</reference>
<sequence length="213" mass="23431">VRLPRDLRCGRPGRRAGAVPHAGAVSQGWWQQVSWSARGDAALCDGGVSCEGRLQMESLERVFGLYCDVWRGRDEPCAAGGSPGGQRRPEVRAERDYDGLLVQHGGLPHGNPRLRVQHVERLAGLLRALRRWAATPVARHHGRGHRGWCSVHREDGGLPGVRDRALQRGAADPVRVERVEPVERLHRALQRAPGALAQDPTAGASRRRRLRGP</sequence>
<organism evidence="2 3">
    <name type="scientific">Polarella glacialis</name>
    <name type="common">Dinoflagellate</name>
    <dbReference type="NCBI Taxonomy" id="89957"/>
    <lineage>
        <taxon>Eukaryota</taxon>
        <taxon>Sar</taxon>
        <taxon>Alveolata</taxon>
        <taxon>Dinophyceae</taxon>
        <taxon>Suessiales</taxon>
        <taxon>Suessiaceae</taxon>
        <taxon>Polarella</taxon>
    </lineage>
</organism>
<evidence type="ECO:0000313" key="3">
    <source>
        <dbReference type="Proteomes" id="UP000654075"/>
    </source>
</evidence>
<dbReference type="EMBL" id="CAJNNV010026163">
    <property type="protein sequence ID" value="CAE8617464.1"/>
    <property type="molecule type" value="Genomic_DNA"/>
</dbReference>
<evidence type="ECO:0000313" key="2">
    <source>
        <dbReference type="EMBL" id="CAE8617464.1"/>
    </source>
</evidence>
<feature type="non-terminal residue" evidence="2">
    <location>
        <position position="213"/>
    </location>
</feature>
<feature type="region of interest" description="Disordered" evidence="1">
    <location>
        <begin position="189"/>
        <end position="213"/>
    </location>
</feature>
<accession>A0A813G454</accession>
<proteinExistence type="predicted"/>
<name>A0A813G454_POLGL</name>
<dbReference type="AlphaFoldDB" id="A0A813G454"/>
<protein>
    <submittedName>
        <fullName evidence="2">Uncharacterized protein</fullName>
    </submittedName>
</protein>
<evidence type="ECO:0000256" key="1">
    <source>
        <dbReference type="SAM" id="MobiDB-lite"/>
    </source>
</evidence>
<dbReference type="Proteomes" id="UP000654075">
    <property type="component" value="Unassembled WGS sequence"/>
</dbReference>